<gene>
    <name evidence="4" type="ORF">GCM10010218_03760</name>
</gene>
<dbReference type="EMBL" id="BNBD01000001">
    <property type="protein sequence ID" value="GHF26224.1"/>
    <property type="molecule type" value="Genomic_DNA"/>
</dbReference>
<name>A0A919AUR4_9ACTN</name>
<dbReference type="PANTHER" id="PTHR47016">
    <property type="entry name" value="ATP-DEPENDENT CLP PROTEASE ATP-BINDING SUBUNIT CLPT1, CHLOROPLASTIC"/>
    <property type="match status" value="1"/>
</dbReference>
<dbReference type="Pfam" id="PF02861">
    <property type="entry name" value="Clp_N"/>
    <property type="match status" value="2"/>
</dbReference>
<dbReference type="InterPro" id="IPR044217">
    <property type="entry name" value="CLPT1/2"/>
</dbReference>
<keyword evidence="4" id="KW-0378">Hydrolase</keyword>
<evidence type="ECO:0000256" key="1">
    <source>
        <dbReference type="PROSITE-ProRule" id="PRU01251"/>
    </source>
</evidence>
<proteinExistence type="predicted"/>
<dbReference type="InterPro" id="IPR036628">
    <property type="entry name" value="Clp_N_dom_sf"/>
</dbReference>
<keyword evidence="1" id="KW-0677">Repeat</keyword>
<dbReference type="SUPFAM" id="SSF81923">
    <property type="entry name" value="Double Clp-N motif"/>
    <property type="match status" value="2"/>
</dbReference>
<sequence>MFERFTKDARTVVVCAQEEARALGHGRIDPGHLLLGIAAQEQAPGAATLARFGATAEALRGAVAASKSPAGPFDEEDAEVLRTLGIDLTAVRDRAEQVFGPGALDAPPPAAAPEEQGGGGLLRGRKGGTPHIPFDRAARKALEQSLRAAVERKDRAIGTEHVLLGILDARDGAAADVLGRLGTDPETVRAALLTDLAAAA</sequence>
<dbReference type="GO" id="GO:0006508">
    <property type="term" value="P:proteolysis"/>
    <property type="evidence" value="ECO:0007669"/>
    <property type="project" value="UniProtKB-KW"/>
</dbReference>
<feature type="domain" description="Clp R" evidence="3">
    <location>
        <begin position="2"/>
        <end position="199"/>
    </location>
</feature>
<evidence type="ECO:0000313" key="5">
    <source>
        <dbReference type="Proteomes" id="UP000638313"/>
    </source>
</evidence>
<protein>
    <submittedName>
        <fullName evidence="4">Clp protease</fullName>
    </submittedName>
</protein>
<feature type="region of interest" description="Disordered" evidence="2">
    <location>
        <begin position="100"/>
        <end position="125"/>
    </location>
</feature>
<dbReference type="Proteomes" id="UP000638313">
    <property type="component" value="Unassembled WGS sequence"/>
</dbReference>
<keyword evidence="5" id="KW-1185">Reference proteome</keyword>
<reference evidence="4" key="1">
    <citation type="journal article" date="2014" name="Int. J. Syst. Evol. Microbiol.">
        <title>Complete genome sequence of Corynebacterium casei LMG S-19264T (=DSM 44701T), isolated from a smear-ripened cheese.</title>
        <authorList>
            <consortium name="US DOE Joint Genome Institute (JGI-PGF)"/>
            <person name="Walter F."/>
            <person name="Albersmeier A."/>
            <person name="Kalinowski J."/>
            <person name="Ruckert C."/>
        </authorList>
    </citation>
    <scope>NUCLEOTIDE SEQUENCE</scope>
    <source>
        <strain evidence="4">JCM 4059</strain>
    </source>
</reference>
<dbReference type="AlphaFoldDB" id="A0A919AUR4"/>
<dbReference type="Gene3D" id="1.10.1780.10">
    <property type="entry name" value="Clp, N-terminal domain"/>
    <property type="match status" value="2"/>
</dbReference>
<evidence type="ECO:0000313" key="4">
    <source>
        <dbReference type="EMBL" id="GHF26224.1"/>
    </source>
</evidence>
<comment type="caution">
    <text evidence="4">The sequence shown here is derived from an EMBL/GenBank/DDBJ whole genome shotgun (WGS) entry which is preliminary data.</text>
</comment>
<keyword evidence="4" id="KW-0645">Protease</keyword>
<organism evidence="4 5">
    <name type="scientific">Streptomyces mashuensis</name>
    <dbReference type="NCBI Taxonomy" id="33904"/>
    <lineage>
        <taxon>Bacteria</taxon>
        <taxon>Bacillati</taxon>
        <taxon>Actinomycetota</taxon>
        <taxon>Actinomycetes</taxon>
        <taxon>Kitasatosporales</taxon>
        <taxon>Streptomycetaceae</taxon>
        <taxon>Streptomyces</taxon>
    </lineage>
</organism>
<dbReference type="RefSeq" id="WP_190127569.1">
    <property type="nucleotide sequence ID" value="NZ_BNBD01000001.1"/>
</dbReference>
<dbReference type="GO" id="GO:0008233">
    <property type="term" value="F:peptidase activity"/>
    <property type="evidence" value="ECO:0007669"/>
    <property type="project" value="UniProtKB-KW"/>
</dbReference>
<accession>A0A919AUR4</accession>
<evidence type="ECO:0000259" key="3">
    <source>
        <dbReference type="PROSITE" id="PS51903"/>
    </source>
</evidence>
<dbReference type="InterPro" id="IPR004176">
    <property type="entry name" value="Clp_R_N"/>
</dbReference>
<evidence type="ECO:0000256" key="2">
    <source>
        <dbReference type="SAM" id="MobiDB-lite"/>
    </source>
</evidence>
<dbReference type="PANTHER" id="PTHR47016:SF5">
    <property type="entry name" value="CLP DOMAIN SUPERFAMILY PROTEIN"/>
    <property type="match status" value="1"/>
</dbReference>
<reference evidence="4" key="2">
    <citation type="submission" date="2020-09" db="EMBL/GenBank/DDBJ databases">
        <authorList>
            <person name="Sun Q."/>
            <person name="Ohkuma M."/>
        </authorList>
    </citation>
    <scope>NUCLEOTIDE SEQUENCE</scope>
    <source>
        <strain evidence="4">JCM 4059</strain>
    </source>
</reference>
<dbReference type="PROSITE" id="PS51903">
    <property type="entry name" value="CLP_R"/>
    <property type="match status" value="1"/>
</dbReference>